<evidence type="ECO:0000256" key="10">
    <source>
        <dbReference type="ARBA" id="ARBA00047899"/>
    </source>
</evidence>
<dbReference type="InterPro" id="IPR011009">
    <property type="entry name" value="Kinase-like_dom_sf"/>
</dbReference>
<proteinExistence type="inferred from homology"/>
<dbReference type="SUPFAM" id="SSF56112">
    <property type="entry name" value="Protein kinase-like (PK-like)"/>
    <property type="match status" value="1"/>
</dbReference>
<comment type="catalytic activity">
    <reaction evidence="11">
        <text>L-seryl-[protein] + ATP = O-phospho-L-seryl-[protein] + ADP + H(+)</text>
        <dbReference type="Rhea" id="RHEA:17989"/>
        <dbReference type="Rhea" id="RHEA-COMP:9863"/>
        <dbReference type="Rhea" id="RHEA-COMP:11604"/>
        <dbReference type="ChEBI" id="CHEBI:15378"/>
        <dbReference type="ChEBI" id="CHEBI:29999"/>
        <dbReference type="ChEBI" id="CHEBI:30616"/>
        <dbReference type="ChEBI" id="CHEBI:83421"/>
        <dbReference type="ChEBI" id="CHEBI:456216"/>
        <dbReference type="EC" id="2.7.11.1"/>
    </reaction>
</comment>
<keyword evidence="8 12" id="KW-0067">ATP-binding</keyword>
<evidence type="ECO:0000256" key="3">
    <source>
        <dbReference type="ARBA" id="ARBA00016885"/>
    </source>
</evidence>
<dbReference type="SMART" id="SM00220">
    <property type="entry name" value="S_TKc"/>
    <property type="match status" value="1"/>
</dbReference>
<dbReference type="PROSITE" id="PS50011">
    <property type="entry name" value="PROTEIN_KINASE_DOM"/>
    <property type="match status" value="1"/>
</dbReference>
<keyword evidence="16" id="KW-1185">Reference proteome</keyword>
<dbReference type="InterPro" id="IPR008271">
    <property type="entry name" value="Ser/Thr_kinase_AS"/>
</dbReference>
<evidence type="ECO:0000256" key="6">
    <source>
        <dbReference type="ARBA" id="ARBA00022741"/>
    </source>
</evidence>
<evidence type="ECO:0000256" key="2">
    <source>
        <dbReference type="ARBA" id="ARBA00012513"/>
    </source>
</evidence>
<evidence type="ECO:0000256" key="4">
    <source>
        <dbReference type="ARBA" id="ARBA00022527"/>
    </source>
</evidence>
<comment type="catalytic activity">
    <reaction evidence="10">
        <text>L-threonyl-[protein] + ATP = O-phospho-L-threonyl-[protein] + ADP + H(+)</text>
        <dbReference type="Rhea" id="RHEA:46608"/>
        <dbReference type="Rhea" id="RHEA-COMP:11060"/>
        <dbReference type="Rhea" id="RHEA-COMP:11605"/>
        <dbReference type="ChEBI" id="CHEBI:15378"/>
        <dbReference type="ChEBI" id="CHEBI:30013"/>
        <dbReference type="ChEBI" id="CHEBI:30616"/>
        <dbReference type="ChEBI" id="CHEBI:61977"/>
        <dbReference type="ChEBI" id="CHEBI:456216"/>
        <dbReference type="EC" id="2.7.11.1"/>
    </reaction>
</comment>
<evidence type="ECO:0000256" key="12">
    <source>
        <dbReference type="PROSITE-ProRule" id="PRU10141"/>
    </source>
</evidence>
<dbReference type="InterPro" id="IPR017441">
    <property type="entry name" value="Protein_kinase_ATP_BS"/>
</dbReference>
<dbReference type="AlphaFoldDB" id="A0AAF3FC45"/>
<keyword evidence="7" id="KW-0418">Kinase</keyword>
<dbReference type="GO" id="GO:0005737">
    <property type="term" value="C:cytoplasm"/>
    <property type="evidence" value="ECO:0007669"/>
    <property type="project" value="TreeGrafter"/>
</dbReference>
<comment type="subcellular location">
    <subcellularLocation>
        <location evidence="1">Host cytoplasm</location>
    </subcellularLocation>
</comment>
<comment type="similarity">
    <text evidence="13">Belongs to the protein kinase superfamily.</text>
</comment>
<sequence>MLKTRLRKMTISSAVPSGSEARTQAHDYSHFKRLYKLGAELGRGGFGTVYSGFRQADGLPVAIKFVSRPNVTAWNHMDNRQVPVEIVLLERCQDVSGVIQMLDWFERNDGFVIVMERPSPCTDLFDYISDHGPLHESVARNFFKQVVETMIACSRNGVLHRDIKDENLVVDLKTAQLKLIDFGSGAFARPGSYTDFEGTRVYSPPEWIQESRYDGLQATVWSLGILLYDMVCGDIPFRRDSDIIGGSIHWRRPISDLCKDLIRKCLAIEGPSRPVLESLLEHPWMMVGEPSRHISPQELNGSRHKLASVPDRLVNQASQQRKPRVPQHGSEVQMAPSSQPVDIPEPEIVEAKVEEQHRPRPSEKAMKQHEPTSLNYTQSHYSTSPVKRKSEQTRAQYMAAQQSRSIPSHRRTGSVGSNPCANSMLSSGSSGYGTCSTSPPTSGSGAHQGALILGSY</sequence>
<dbReference type="PROSITE" id="PS00107">
    <property type="entry name" value="PROTEIN_KINASE_ATP"/>
    <property type="match status" value="1"/>
</dbReference>
<evidence type="ECO:0000256" key="11">
    <source>
        <dbReference type="ARBA" id="ARBA00048679"/>
    </source>
</evidence>
<protein>
    <recommendedName>
        <fullName evidence="3">Serine/threonine-protein kinase 1</fullName>
        <ecNumber evidence="2">2.7.11.1</ecNumber>
    </recommendedName>
</protein>
<dbReference type="GO" id="GO:0030430">
    <property type="term" value="C:host cell cytoplasm"/>
    <property type="evidence" value="ECO:0007669"/>
    <property type="project" value="UniProtKB-SubCell"/>
</dbReference>
<dbReference type="EC" id="2.7.11.1" evidence="2"/>
<keyword evidence="9" id="KW-1035">Host cytoplasm</keyword>
<feature type="compositionally biased region" description="Basic and acidic residues" evidence="14">
    <location>
        <begin position="349"/>
        <end position="370"/>
    </location>
</feature>
<feature type="compositionally biased region" description="Polar residues" evidence="14">
    <location>
        <begin position="393"/>
        <end position="406"/>
    </location>
</feature>
<feature type="domain" description="Protein kinase" evidence="15">
    <location>
        <begin position="35"/>
        <end position="285"/>
    </location>
</feature>
<dbReference type="CDD" id="cd14005">
    <property type="entry name" value="STKc_PIM"/>
    <property type="match status" value="1"/>
</dbReference>
<evidence type="ECO:0000259" key="15">
    <source>
        <dbReference type="PROSITE" id="PS50011"/>
    </source>
</evidence>
<dbReference type="Gene3D" id="1.10.510.10">
    <property type="entry name" value="Transferase(Phosphotransferase) domain 1"/>
    <property type="match status" value="1"/>
</dbReference>
<feature type="region of interest" description="Disordered" evidence="14">
    <location>
        <begin position="315"/>
        <end position="456"/>
    </location>
</feature>
<evidence type="ECO:0000256" key="1">
    <source>
        <dbReference type="ARBA" id="ARBA00004192"/>
    </source>
</evidence>
<dbReference type="InterPro" id="IPR051138">
    <property type="entry name" value="PIM_Ser/Thr_kinase"/>
</dbReference>
<keyword evidence="6 12" id="KW-0547">Nucleotide-binding</keyword>
<dbReference type="Pfam" id="PF00069">
    <property type="entry name" value="Pkinase"/>
    <property type="match status" value="1"/>
</dbReference>
<dbReference type="InterPro" id="IPR000719">
    <property type="entry name" value="Prot_kinase_dom"/>
</dbReference>
<feature type="binding site" evidence="12">
    <location>
        <position position="64"/>
    </location>
    <ligand>
        <name>ATP</name>
        <dbReference type="ChEBI" id="CHEBI:30616"/>
    </ligand>
</feature>
<evidence type="ECO:0000256" key="13">
    <source>
        <dbReference type="RuleBase" id="RU000304"/>
    </source>
</evidence>
<evidence type="ECO:0000256" key="5">
    <source>
        <dbReference type="ARBA" id="ARBA00022679"/>
    </source>
</evidence>
<evidence type="ECO:0000256" key="14">
    <source>
        <dbReference type="SAM" id="MobiDB-lite"/>
    </source>
</evidence>
<dbReference type="PANTHER" id="PTHR22984">
    <property type="entry name" value="SERINE/THREONINE-PROTEIN KINASE PIM"/>
    <property type="match status" value="1"/>
</dbReference>
<dbReference type="PROSITE" id="PS00108">
    <property type="entry name" value="PROTEIN_KINASE_ST"/>
    <property type="match status" value="1"/>
</dbReference>
<feature type="compositionally biased region" description="Polar residues" evidence="14">
    <location>
        <begin position="371"/>
        <end position="385"/>
    </location>
</feature>
<evidence type="ECO:0000313" key="17">
    <source>
        <dbReference type="WBParaSite" id="MBELARI_LOCUS4499"/>
    </source>
</evidence>
<keyword evidence="4 13" id="KW-0723">Serine/threonine-protein kinase</keyword>
<keyword evidence="5" id="KW-0808">Transferase</keyword>
<evidence type="ECO:0000256" key="7">
    <source>
        <dbReference type="ARBA" id="ARBA00022777"/>
    </source>
</evidence>
<organism evidence="16 17">
    <name type="scientific">Mesorhabditis belari</name>
    <dbReference type="NCBI Taxonomy" id="2138241"/>
    <lineage>
        <taxon>Eukaryota</taxon>
        <taxon>Metazoa</taxon>
        <taxon>Ecdysozoa</taxon>
        <taxon>Nematoda</taxon>
        <taxon>Chromadorea</taxon>
        <taxon>Rhabditida</taxon>
        <taxon>Rhabditina</taxon>
        <taxon>Rhabditomorpha</taxon>
        <taxon>Rhabditoidea</taxon>
        <taxon>Rhabditidae</taxon>
        <taxon>Mesorhabditinae</taxon>
        <taxon>Mesorhabditis</taxon>
    </lineage>
</organism>
<dbReference type="PANTHER" id="PTHR22984:SF25">
    <property type="entry name" value="PROTEIN KINASE DOMAIN-CONTAINING PROTEIN"/>
    <property type="match status" value="1"/>
</dbReference>
<accession>A0AAF3FC45</accession>
<dbReference type="Gene3D" id="3.30.200.20">
    <property type="entry name" value="Phosphorylase Kinase, domain 1"/>
    <property type="match status" value="1"/>
</dbReference>
<feature type="compositionally biased region" description="Polar residues" evidence="14">
    <location>
        <begin position="414"/>
        <end position="425"/>
    </location>
</feature>
<dbReference type="GO" id="GO:0005524">
    <property type="term" value="F:ATP binding"/>
    <property type="evidence" value="ECO:0007669"/>
    <property type="project" value="UniProtKB-UniRule"/>
</dbReference>
<evidence type="ECO:0000313" key="16">
    <source>
        <dbReference type="Proteomes" id="UP000887575"/>
    </source>
</evidence>
<dbReference type="Proteomes" id="UP000887575">
    <property type="component" value="Unassembled WGS sequence"/>
</dbReference>
<dbReference type="WBParaSite" id="MBELARI_LOCUS4499">
    <property type="protein sequence ID" value="MBELARI_LOCUS4499"/>
    <property type="gene ID" value="MBELARI_LOCUS4499"/>
</dbReference>
<evidence type="ECO:0000256" key="8">
    <source>
        <dbReference type="ARBA" id="ARBA00022840"/>
    </source>
</evidence>
<name>A0AAF3FC45_9BILA</name>
<dbReference type="GO" id="GO:0004674">
    <property type="term" value="F:protein serine/threonine kinase activity"/>
    <property type="evidence" value="ECO:0007669"/>
    <property type="project" value="UniProtKB-KW"/>
</dbReference>
<reference evidence="17" key="1">
    <citation type="submission" date="2024-02" db="UniProtKB">
        <authorList>
            <consortium name="WormBaseParasite"/>
        </authorList>
    </citation>
    <scope>IDENTIFICATION</scope>
</reference>
<feature type="compositionally biased region" description="Low complexity" evidence="14">
    <location>
        <begin position="426"/>
        <end position="445"/>
    </location>
</feature>
<dbReference type="FunFam" id="3.30.200.20:FF:000547">
    <property type="entry name" value="Serine/threonine-protein kinase prk-2"/>
    <property type="match status" value="1"/>
</dbReference>
<evidence type="ECO:0000256" key="9">
    <source>
        <dbReference type="ARBA" id="ARBA00023200"/>
    </source>
</evidence>